<evidence type="ECO:0000313" key="3">
    <source>
        <dbReference type="Proteomes" id="UP000789570"/>
    </source>
</evidence>
<dbReference type="AlphaFoldDB" id="A0A9N9HQB3"/>
<dbReference type="EMBL" id="CAJVPQ010007756">
    <property type="protein sequence ID" value="CAG8700204.1"/>
    <property type="molecule type" value="Genomic_DNA"/>
</dbReference>
<reference evidence="2" key="1">
    <citation type="submission" date="2021-06" db="EMBL/GenBank/DDBJ databases">
        <authorList>
            <person name="Kallberg Y."/>
            <person name="Tangrot J."/>
            <person name="Rosling A."/>
        </authorList>
    </citation>
    <scope>NUCLEOTIDE SEQUENCE</scope>
    <source>
        <strain evidence="2">UK204</strain>
    </source>
</reference>
<organism evidence="2 3">
    <name type="scientific">Funneliformis caledonium</name>
    <dbReference type="NCBI Taxonomy" id="1117310"/>
    <lineage>
        <taxon>Eukaryota</taxon>
        <taxon>Fungi</taxon>
        <taxon>Fungi incertae sedis</taxon>
        <taxon>Mucoromycota</taxon>
        <taxon>Glomeromycotina</taxon>
        <taxon>Glomeromycetes</taxon>
        <taxon>Glomerales</taxon>
        <taxon>Glomeraceae</taxon>
        <taxon>Funneliformis</taxon>
    </lineage>
</organism>
<name>A0A9N9HQB3_9GLOM</name>
<gene>
    <name evidence="2" type="ORF">FCALED_LOCUS13440</name>
</gene>
<feature type="compositionally biased region" description="Polar residues" evidence="1">
    <location>
        <begin position="84"/>
        <end position="101"/>
    </location>
</feature>
<proteinExistence type="predicted"/>
<feature type="non-terminal residue" evidence="2">
    <location>
        <position position="101"/>
    </location>
</feature>
<comment type="caution">
    <text evidence="2">The sequence shown here is derived from an EMBL/GenBank/DDBJ whole genome shotgun (WGS) entry which is preliminary data.</text>
</comment>
<protein>
    <submittedName>
        <fullName evidence="2">4599_t:CDS:1</fullName>
    </submittedName>
</protein>
<sequence>MNNANDVYLLLKLAGIDNNFNNKVFVPLISGYCVYTKLVETYFRLNLEWCDKENTILYRWNNFANDFTFTNVQQYEEETDNKPESSIQKLTQKGQLGSTIL</sequence>
<feature type="region of interest" description="Disordered" evidence="1">
    <location>
        <begin position="78"/>
        <end position="101"/>
    </location>
</feature>
<dbReference type="Proteomes" id="UP000789570">
    <property type="component" value="Unassembled WGS sequence"/>
</dbReference>
<keyword evidence="3" id="KW-1185">Reference proteome</keyword>
<dbReference type="OrthoDB" id="2346883at2759"/>
<accession>A0A9N9HQB3</accession>
<evidence type="ECO:0000313" key="2">
    <source>
        <dbReference type="EMBL" id="CAG8700204.1"/>
    </source>
</evidence>
<evidence type="ECO:0000256" key="1">
    <source>
        <dbReference type="SAM" id="MobiDB-lite"/>
    </source>
</evidence>